<dbReference type="AlphaFoldDB" id="A0A5B7HFQ6"/>
<keyword evidence="1" id="KW-0472">Membrane</keyword>
<accession>A0A5B7HFQ6</accession>
<keyword evidence="1" id="KW-1133">Transmembrane helix</keyword>
<organism evidence="2 3">
    <name type="scientific">Portunus trituberculatus</name>
    <name type="common">Swimming crab</name>
    <name type="synonym">Neptunus trituberculatus</name>
    <dbReference type="NCBI Taxonomy" id="210409"/>
    <lineage>
        <taxon>Eukaryota</taxon>
        <taxon>Metazoa</taxon>
        <taxon>Ecdysozoa</taxon>
        <taxon>Arthropoda</taxon>
        <taxon>Crustacea</taxon>
        <taxon>Multicrustacea</taxon>
        <taxon>Malacostraca</taxon>
        <taxon>Eumalacostraca</taxon>
        <taxon>Eucarida</taxon>
        <taxon>Decapoda</taxon>
        <taxon>Pleocyemata</taxon>
        <taxon>Brachyura</taxon>
        <taxon>Eubrachyura</taxon>
        <taxon>Portunoidea</taxon>
        <taxon>Portunidae</taxon>
        <taxon>Portuninae</taxon>
        <taxon>Portunus</taxon>
    </lineage>
</organism>
<name>A0A5B7HFQ6_PORTR</name>
<keyword evidence="3" id="KW-1185">Reference proteome</keyword>
<evidence type="ECO:0000313" key="2">
    <source>
        <dbReference type="EMBL" id="MPC68395.1"/>
    </source>
</evidence>
<keyword evidence="1" id="KW-0812">Transmembrane</keyword>
<dbReference type="Proteomes" id="UP000324222">
    <property type="component" value="Unassembled WGS sequence"/>
</dbReference>
<comment type="caution">
    <text evidence="2">The sequence shown here is derived from an EMBL/GenBank/DDBJ whole genome shotgun (WGS) entry which is preliminary data.</text>
</comment>
<feature type="transmembrane region" description="Helical" evidence="1">
    <location>
        <begin position="6"/>
        <end position="23"/>
    </location>
</feature>
<proteinExistence type="predicted"/>
<evidence type="ECO:0000313" key="3">
    <source>
        <dbReference type="Proteomes" id="UP000324222"/>
    </source>
</evidence>
<gene>
    <name evidence="2" type="ORF">E2C01_062595</name>
</gene>
<protein>
    <submittedName>
        <fullName evidence="2">Uncharacterized protein</fullName>
    </submittedName>
</protein>
<evidence type="ECO:0000256" key="1">
    <source>
        <dbReference type="SAM" id="Phobius"/>
    </source>
</evidence>
<sequence length="112" mass="12488">MVVVKMVTLAGWCGTGLSLWWWWMWCAPRRPSPPPYHMITAPSPITLHPRNVPSPYQICSIAATRPPSLPSNVPSVFKPSPVSIFTIFISLSLHFLFLPYPCPSSPFPPSLT</sequence>
<dbReference type="EMBL" id="VSRR010027773">
    <property type="protein sequence ID" value="MPC68395.1"/>
    <property type="molecule type" value="Genomic_DNA"/>
</dbReference>
<reference evidence="2 3" key="1">
    <citation type="submission" date="2019-05" db="EMBL/GenBank/DDBJ databases">
        <title>Another draft genome of Portunus trituberculatus and its Hox gene families provides insights of decapod evolution.</title>
        <authorList>
            <person name="Jeong J.-H."/>
            <person name="Song I."/>
            <person name="Kim S."/>
            <person name="Choi T."/>
            <person name="Kim D."/>
            <person name="Ryu S."/>
            <person name="Kim W."/>
        </authorList>
    </citation>
    <scope>NUCLEOTIDE SEQUENCE [LARGE SCALE GENOMIC DNA]</scope>
    <source>
        <tissue evidence="2">Muscle</tissue>
    </source>
</reference>